<dbReference type="CDD" id="cd02209">
    <property type="entry name" value="cupin_XRE_C"/>
    <property type="match status" value="1"/>
</dbReference>
<dbReference type="SUPFAM" id="SSF47413">
    <property type="entry name" value="lambda repressor-like DNA-binding domains"/>
    <property type="match status" value="1"/>
</dbReference>
<dbReference type="CDD" id="cd00093">
    <property type="entry name" value="HTH_XRE"/>
    <property type="match status" value="1"/>
</dbReference>
<reference evidence="3 4" key="1">
    <citation type="submission" date="2024-09" db="EMBL/GenBank/DDBJ databases">
        <authorList>
            <person name="Pan X."/>
        </authorList>
    </citation>
    <scope>NUCLEOTIDE SEQUENCE [LARGE SCALE GENOMIC DNA]</scope>
    <source>
        <strain evidence="3 4">B2969</strain>
    </source>
</reference>
<feature type="domain" description="HTH cro/C1-type" evidence="2">
    <location>
        <begin position="12"/>
        <end position="66"/>
    </location>
</feature>
<dbReference type="PANTHER" id="PTHR46797:SF10">
    <property type="entry name" value="BLR1115 PROTEIN"/>
    <property type="match status" value="1"/>
</dbReference>
<evidence type="ECO:0000256" key="1">
    <source>
        <dbReference type="ARBA" id="ARBA00023125"/>
    </source>
</evidence>
<sequence>MDDLTTALATILQSARTDGGLTVAALAESSGVSRAMISKIERGEAQPTAALLGRLSAALGLTLSELVARAEGASTRIARTADQPVWTDPETGYVRRAVSPPASTDLELVEVELPPGAEVTYPAEAFLFLDQQIWVLEGRLRFVEGSETHDLDAGDCLQLGTPSDCTYLNPTMTPCRYVVALRKLSASRRRSS</sequence>
<dbReference type="InterPro" id="IPR001387">
    <property type="entry name" value="Cro/C1-type_HTH"/>
</dbReference>
<dbReference type="RefSeq" id="WP_397558094.1">
    <property type="nucleotide sequence ID" value="NZ_JBIQWL010000011.1"/>
</dbReference>
<dbReference type="InterPro" id="IPR010982">
    <property type="entry name" value="Lambda_DNA-bd_dom_sf"/>
</dbReference>
<evidence type="ECO:0000313" key="3">
    <source>
        <dbReference type="EMBL" id="MFH8252665.1"/>
    </source>
</evidence>
<dbReference type="EMBL" id="JBIQWL010000011">
    <property type="protein sequence ID" value="MFH8252665.1"/>
    <property type="molecule type" value="Genomic_DNA"/>
</dbReference>
<dbReference type="PANTHER" id="PTHR46797">
    <property type="entry name" value="HTH-TYPE TRANSCRIPTIONAL REGULATOR"/>
    <property type="match status" value="1"/>
</dbReference>
<keyword evidence="4" id="KW-1185">Reference proteome</keyword>
<dbReference type="PROSITE" id="PS50943">
    <property type="entry name" value="HTH_CROC1"/>
    <property type="match status" value="1"/>
</dbReference>
<gene>
    <name evidence="3" type="ORF">ACH3VR_20020</name>
</gene>
<evidence type="ECO:0000259" key="2">
    <source>
        <dbReference type="PROSITE" id="PS50943"/>
    </source>
</evidence>
<dbReference type="SMART" id="SM00530">
    <property type="entry name" value="HTH_XRE"/>
    <property type="match status" value="1"/>
</dbReference>
<proteinExistence type="predicted"/>
<dbReference type="Pfam" id="PF01381">
    <property type="entry name" value="HTH_3"/>
    <property type="match status" value="1"/>
</dbReference>
<dbReference type="SUPFAM" id="SSF51182">
    <property type="entry name" value="RmlC-like cupins"/>
    <property type="match status" value="1"/>
</dbReference>
<keyword evidence="1" id="KW-0238">DNA-binding</keyword>
<dbReference type="InterPro" id="IPR011051">
    <property type="entry name" value="RmlC_Cupin_sf"/>
</dbReference>
<comment type="caution">
    <text evidence="3">The sequence shown here is derived from an EMBL/GenBank/DDBJ whole genome shotgun (WGS) entry which is preliminary data.</text>
</comment>
<dbReference type="Gene3D" id="1.10.260.40">
    <property type="entry name" value="lambda repressor-like DNA-binding domains"/>
    <property type="match status" value="1"/>
</dbReference>
<dbReference type="InterPro" id="IPR050807">
    <property type="entry name" value="TransReg_Diox_bact_type"/>
</dbReference>
<protein>
    <submittedName>
        <fullName evidence="3">Helix-turn-helix domain-containing protein</fullName>
    </submittedName>
</protein>
<accession>A0ABW7QCQ1</accession>
<name>A0ABW7QCQ1_9MICO</name>
<evidence type="ECO:0000313" key="4">
    <source>
        <dbReference type="Proteomes" id="UP001610861"/>
    </source>
</evidence>
<dbReference type="Gene3D" id="2.60.120.10">
    <property type="entry name" value="Jelly Rolls"/>
    <property type="match status" value="1"/>
</dbReference>
<dbReference type="Proteomes" id="UP001610861">
    <property type="component" value="Unassembled WGS sequence"/>
</dbReference>
<organism evidence="3 4">
    <name type="scientific">Microbacterium alkaliflavum</name>
    <dbReference type="NCBI Taxonomy" id="3248839"/>
    <lineage>
        <taxon>Bacteria</taxon>
        <taxon>Bacillati</taxon>
        <taxon>Actinomycetota</taxon>
        <taxon>Actinomycetes</taxon>
        <taxon>Micrococcales</taxon>
        <taxon>Microbacteriaceae</taxon>
        <taxon>Microbacterium</taxon>
    </lineage>
</organism>
<dbReference type="InterPro" id="IPR014710">
    <property type="entry name" value="RmlC-like_jellyroll"/>
</dbReference>